<protein>
    <submittedName>
        <fullName evidence="7">Uncharacterized protein</fullName>
    </submittedName>
</protein>
<feature type="domain" description="E3 ubiquitin-protein ligase APD1-4 N-terminal" evidence="5">
    <location>
        <begin position="78"/>
        <end position="142"/>
    </location>
</feature>
<keyword evidence="4" id="KW-0472">Membrane</keyword>
<dbReference type="Gene3D" id="3.30.40.10">
    <property type="entry name" value="Zinc/RING finger domain, C3HC4 (zinc finger)"/>
    <property type="match status" value="1"/>
</dbReference>
<comment type="caution">
    <text evidence="7">The sequence shown here is derived from an EMBL/GenBank/DDBJ whole genome shotgun (WGS) entry which is preliminary data.</text>
</comment>
<feature type="domain" description="E3 ubiquitin-protein ligase APD1-4 middle" evidence="6">
    <location>
        <begin position="169"/>
        <end position="271"/>
    </location>
</feature>
<keyword evidence="2" id="KW-0863">Zinc-finger</keyword>
<feature type="transmembrane region" description="Helical" evidence="4">
    <location>
        <begin position="255"/>
        <end position="276"/>
    </location>
</feature>
<dbReference type="PANTHER" id="PTHR46858:SF6">
    <property type="entry name" value="LIGASE, PUTATIVE-RELATED"/>
    <property type="match status" value="1"/>
</dbReference>
<evidence type="ECO:0000256" key="2">
    <source>
        <dbReference type="ARBA" id="ARBA00022771"/>
    </source>
</evidence>
<dbReference type="AlphaFoldDB" id="A0AAP0R6E7"/>
<dbReference type="EMBL" id="JBBPBK010000014">
    <property type="protein sequence ID" value="KAK9269818.1"/>
    <property type="molecule type" value="Genomic_DNA"/>
</dbReference>
<dbReference type="InterPro" id="IPR013083">
    <property type="entry name" value="Znf_RING/FYVE/PHD"/>
</dbReference>
<feature type="transmembrane region" description="Helical" evidence="4">
    <location>
        <begin position="20"/>
        <end position="40"/>
    </location>
</feature>
<dbReference type="Pfam" id="PF13920">
    <property type="entry name" value="zf-C3HC4_3"/>
    <property type="match status" value="1"/>
</dbReference>
<evidence type="ECO:0000259" key="5">
    <source>
        <dbReference type="Pfam" id="PF16040"/>
    </source>
</evidence>
<dbReference type="InterPro" id="IPR032008">
    <property type="entry name" value="APD1-4_N"/>
</dbReference>
<dbReference type="GO" id="GO:0016567">
    <property type="term" value="P:protein ubiquitination"/>
    <property type="evidence" value="ECO:0007669"/>
    <property type="project" value="TreeGrafter"/>
</dbReference>
<dbReference type="Pfam" id="PF16041">
    <property type="entry name" value="APD1-4_M"/>
    <property type="match status" value="1"/>
</dbReference>
<organism evidence="7 8">
    <name type="scientific">Liquidambar formosana</name>
    <name type="common">Formosan gum</name>
    <dbReference type="NCBI Taxonomy" id="63359"/>
    <lineage>
        <taxon>Eukaryota</taxon>
        <taxon>Viridiplantae</taxon>
        <taxon>Streptophyta</taxon>
        <taxon>Embryophyta</taxon>
        <taxon>Tracheophyta</taxon>
        <taxon>Spermatophyta</taxon>
        <taxon>Magnoliopsida</taxon>
        <taxon>eudicotyledons</taxon>
        <taxon>Gunneridae</taxon>
        <taxon>Pentapetalae</taxon>
        <taxon>Saxifragales</taxon>
        <taxon>Altingiaceae</taxon>
        <taxon>Liquidambar</taxon>
    </lineage>
</organism>
<gene>
    <name evidence="7" type="ORF">L1049_025391</name>
</gene>
<keyword evidence="8" id="KW-1185">Reference proteome</keyword>
<evidence type="ECO:0000313" key="8">
    <source>
        <dbReference type="Proteomes" id="UP001415857"/>
    </source>
</evidence>
<dbReference type="GO" id="GO:0061630">
    <property type="term" value="F:ubiquitin protein ligase activity"/>
    <property type="evidence" value="ECO:0007669"/>
    <property type="project" value="TreeGrafter"/>
</dbReference>
<evidence type="ECO:0000256" key="1">
    <source>
        <dbReference type="ARBA" id="ARBA00022723"/>
    </source>
</evidence>
<keyword evidence="4" id="KW-1133">Transmembrane helix</keyword>
<evidence type="ECO:0000256" key="3">
    <source>
        <dbReference type="ARBA" id="ARBA00022833"/>
    </source>
</evidence>
<evidence type="ECO:0000256" key="4">
    <source>
        <dbReference type="SAM" id="Phobius"/>
    </source>
</evidence>
<keyword evidence="4" id="KW-0812">Transmembrane</keyword>
<dbReference type="PANTHER" id="PTHR46858">
    <property type="entry name" value="OS05G0521000 PROTEIN"/>
    <property type="match status" value="1"/>
</dbReference>
<proteinExistence type="predicted"/>
<dbReference type="Pfam" id="PF16040">
    <property type="entry name" value="APD1-4_N"/>
    <property type="match status" value="1"/>
</dbReference>
<keyword evidence="3" id="KW-0862">Zinc</keyword>
<accession>A0AAP0R6E7</accession>
<dbReference type="Proteomes" id="UP001415857">
    <property type="component" value="Unassembled WGS sequence"/>
</dbReference>
<sequence>MYRTVVTRPSHSQRWQESWARLLAPLTLWICVSVTLRYGYYGSYRMVLGPSSSRLMRASSVFVKQVEVRDDDRKPVFLYGFTEKPELNCVTNWSVSNYLIVGSYSRKGFSLWLNKGSRIRMRWEAQTSSLSQLQVNIIKGERDYETLLPDPTSSPDALALNDPTDGREAEYTIEEDDKYYVGIINTNPKSIIMNMNVNVSSKMYDITKAKSMCSTSNGSCQLKLLFPNTQFVVLSTPNNGDLGGWYVELSFVARVITYVAILGFVVIVIFLILKYLGACDGESNTGDVTVREISETSPLMPEKPIRFTYGTGEEDEESGMSSSTSDDLYDGKICVICYDGQRNCFFVPCGHCATCYDCAQR</sequence>
<dbReference type="GO" id="GO:0008270">
    <property type="term" value="F:zinc ion binding"/>
    <property type="evidence" value="ECO:0007669"/>
    <property type="project" value="UniProtKB-KW"/>
</dbReference>
<dbReference type="InterPro" id="IPR032010">
    <property type="entry name" value="APD1-4_M"/>
</dbReference>
<evidence type="ECO:0000313" key="7">
    <source>
        <dbReference type="EMBL" id="KAK9269818.1"/>
    </source>
</evidence>
<reference evidence="7 8" key="1">
    <citation type="journal article" date="2024" name="Plant J.">
        <title>Genome sequences and population genomics reveal climatic adaptation and genomic divergence between two closely related sweetgum species.</title>
        <authorList>
            <person name="Xu W.Q."/>
            <person name="Ren C.Q."/>
            <person name="Zhang X.Y."/>
            <person name="Comes H.P."/>
            <person name="Liu X.H."/>
            <person name="Li Y.G."/>
            <person name="Kettle C.J."/>
            <person name="Jalonen R."/>
            <person name="Gaisberger H."/>
            <person name="Ma Y.Z."/>
            <person name="Qiu Y.X."/>
        </authorList>
    </citation>
    <scope>NUCLEOTIDE SEQUENCE [LARGE SCALE GENOMIC DNA]</scope>
    <source>
        <strain evidence="7">Hangzhou</strain>
    </source>
</reference>
<keyword evidence="1" id="KW-0479">Metal-binding</keyword>
<evidence type="ECO:0000259" key="6">
    <source>
        <dbReference type="Pfam" id="PF16041"/>
    </source>
</evidence>
<name>A0AAP0R6E7_LIQFO</name>